<accession>A0A8J6KGM3</accession>
<protein>
    <submittedName>
        <fullName evidence="1">Uncharacterized protein</fullName>
    </submittedName>
</protein>
<reference evidence="1" key="1">
    <citation type="thesis" date="2020" institute="ProQuest LLC" country="789 East Eisenhower Parkway, Ann Arbor, MI, USA">
        <title>Comparative Genomics and Chromosome Evolution.</title>
        <authorList>
            <person name="Mudd A.B."/>
        </authorList>
    </citation>
    <scope>NUCLEOTIDE SEQUENCE</scope>
    <source>
        <strain evidence="1">HN-11 Male</strain>
        <tissue evidence="1">Kidney and liver</tissue>
    </source>
</reference>
<evidence type="ECO:0000313" key="2">
    <source>
        <dbReference type="Proteomes" id="UP000770717"/>
    </source>
</evidence>
<proteinExistence type="predicted"/>
<organism evidence="1 2">
    <name type="scientific">Eleutherodactylus coqui</name>
    <name type="common">Puerto Rican coqui</name>
    <dbReference type="NCBI Taxonomy" id="57060"/>
    <lineage>
        <taxon>Eukaryota</taxon>
        <taxon>Metazoa</taxon>
        <taxon>Chordata</taxon>
        <taxon>Craniata</taxon>
        <taxon>Vertebrata</taxon>
        <taxon>Euteleostomi</taxon>
        <taxon>Amphibia</taxon>
        <taxon>Batrachia</taxon>
        <taxon>Anura</taxon>
        <taxon>Neobatrachia</taxon>
        <taxon>Hyloidea</taxon>
        <taxon>Eleutherodactylidae</taxon>
        <taxon>Eleutherodactylinae</taxon>
        <taxon>Eleutherodactylus</taxon>
        <taxon>Eleutherodactylus</taxon>
    </lineage>
</organism>
<gene>
    <name evidence="1" type="ORF">GDO78_000143</name>
</gene>
<keyword evidence="2" id="KW-1185">Reference proteome</keyword>
<comment type="caution">
    <text evidence="1">The sequence shown here is derived from an EMBL/GenBank/DDBJ whole genome shotgun (WGS) entry which is preliminary data.</text>
</comment>
<name>A0A8J6KGM3_ELECQ</name>
<dbReference type="AlphaFoldDB" id="A0A8J6KGM3"/>
<dbReference type="Proteomes" id="UP000770717">
    <property type="component" value="Unassembled WGS sequence"/>
</dbReference>
<sequence length="78" mass="9283">MWFFHRLPLLPPYLWCKAERKLSVSIFFFKRFILCNSCLCCCTILEAIIQFEGSPGLNMYFKGILRYFFMGLQDKVAK</sequence>
<dbReference type="EMBL" id="WNTK01000001">
    <property type="protein sequence ID" value="KAG9491481.1"/>
    <property type="molecule type" value="Genomic_DNA"/>
</dbReference>
<evidence type="ECO:0000313" key="1">
    <source>
        <dbReference type="EMBL" id="KAG9491481.1"/>
    </source>
</evidence>